<dbReference type="RefSeq" id="WP_171329189.1">
    <property type="nucleotide sequence ID" value="NZ_WVRA01000002.1"/>
</dbReference>
<reference evidence="2" key="1">
    <citation type="submission" date="2019-12" db="EMBL/GenBank/DDBJ databases">
        <title>Ruegeria JWLKs population differentiation of coral mucus and skeleton niches.</title>
        <authorList>
            <person name="Luo D."/>
        </authorList>
    </citation>
    <scope>NUCLEOTIDE SEQUENCE</scope>
    <source>
        <strain evidence="2">HKCCD6181</strain>
    </source>
</reference>
<dbReference type="AlphaFoldDB" id="A0AA91BT62"/>
<dbReference type="InterPro" id="IPR001036">
    <property type="entry name" value="Acrflvin-R"/>
</dbReference>
<dbReference type="SUPFAM" id="SSF82693">
    <property type="entry name" value="Multidrug efflux transporter AcrB pore domain, PN1, PN2, PC1 and PC2 subdomains"/>
    <property type="match status" value="2"/>
</dbReference>
<feature type="transmembrane region" description="Helical" evidence="1">
    <location>
        <begin position="429"/>
        <end position="450"/>
    </location>
</feature>
<dbReference type="PRINTS" id="PR00702">
    <property type="entry name" value="ACRIFLAVINRP"/>
</dbReference>
<feature type="transmembrane region" description="Helical" evidence="1">
    <location>
        <begin position="892"/>
        <end position="912"/>
    </location>
</feature>
<dbReference type="Pfam" id="PF00873">
    <property type="entry name" value="ACR_tran"/>
    <property type="match status" value="1"/>
</dbReference>
<evidence type="ECO:0000313" key="2">
    <source>
        <dbReference type="EMBL" id="NOE17833.1"/>
    </source>
</evidence>
<dbReference type="Gene3D" id="3.30.70.1440">
    <property type="entry name" value="Multidrug efflux transporter AcrB pore domain"/>
    <property type="match status" value="1"/>
</dbReference>
<feature type="transmembrane region" description="Helical" evidence="1">
    <location>
        <begin position="869"/>
        <end position="885"/>
    </location>
</feature>
<name>A0AA91BT62_9RHOB</name>
<keyword evidence="1" id="KW-1133">Transmembrane helix</keyword>
<proteinExistence type="predicted"/>
<dbReference type="GO" id="GO:0005886">
    <property type="term" value="C:plasma membrane"/>
    <property type="evidence" value="ECO:0007669"/>
    <property type="project" value="TreeGrafter"/>
</dbReference>
<protein>
    <submittedName>
        <fullName evidence="2">AcrB/AcrD/AcrF family protein</fullName>
    </submittedName>
</protein>
<feature type="transmembrane region" description="Helical" evidence="1">
    <location>
        <begin position="960"/>
        <end position="979"/>
    </location>
</feature>
<feature type="transmembrane region" description="Helical" evidence="1">
    <location>
        <begin position="354"/>
        <end position="373"/>
    </location>
</feature>
<dbReference type="PANTHER" id="PTHR32063:SF33">
    <property type="entry name" value="RND SUPERFAMILY EFFLUX PUMP PERMEASE COMPONENT"/>
    <property type="match status" value="1"/>
</dbReference>
<dbReference type="SUPFAM" id="SSF82866">
    <property type="entry name" value="Multidrug efflux transporter AcrB transmembrane domain"/>
    <property type="match status" value="2"/>
</dbReference>
<feature type="transmembrane region" description="Helical" evidence="1">
    <location>
        <begin position="991"/>
        <end position="1020"/>
    </location>
</feature>
<keyword evidence="1" id="KW-0472">Membrane</keyword>
<dbReference type="InterPro" id="IPR027463">
    <property type="entry name" value="AcrB_DN_DC_subdom"/>
</dbReference>
<feature type="transmembrane region" description="Helical" evidence="1">
    <location>
        <begin position="918"/>
        <end position="939"/>
    </location>
</feature>
<sequence length="1042" mass="113856">MHALTSWFIRNPVAANLMMALILFLGVQTLLNIRIEGFPRIPAESVTISIEFPDATAEQVDELVTRKVEQALEGLEGVRSVTSRSQNDLSVVTVRRAGGQKLQAVLDRVRIRIDGLTDLPDTARRPVIEASGFDFPALYLNLYGETDPATLQSLAQRLKEELLAQPELSRLQIWGLIPRELRIEIDPALLRHYGLTVADVTRAIEENSVTFQAGRLRTEGGTIYLRADDRAKYAPEYAALPIIERDDGSFVPLGDIAKIEDGFQDGEYLFRLNGKPTVGMEVLVGQKENLLTISDVVRRTVDEFSRQLPSQVQVDVWGDSAGYISDRLALLRSNGVQGLILVTLMLSVFLNVRLAFWVAMGIPVSVMGAIAVSGSKWVDYSLNDVTTFGLIIALGILVDDAVVVGESVFEERRKGKDPVQDTERGVHRVAVATVFGVLTTIAAFLPMLLIDNPLGKVLAGFAGIVILTLVFSLIESKFILPAHLAQVSMGQERRYLLSRLWGRVQDTAQGGLDWVRDRIYQPLLVAAVRQRYAVLILFVAAATLGLGLMYKGKVRTVFFPEVPGQIITMNLEMDARAPFALTRANVDRIETVLNDLNAELAEGAGMATPPVQTVFSIINGAGNAQIYAEMIPVAERPDVPILSVVREWRDRVGAVEGATELEFTGSETLAGGFRIRLASKDEDLLQQASAEMKDFLSNIEGVANVRDGLAGGQPELKLRLRPDARHLGFNAEALARQIGYGFGGAEVTKVRRDGSEIRVVVQNARENRDTLADLMQTQLRSASGAWVPLETVAEIQGTYTSGTVDRRDGKRMNIVAASIDRDRVAPEEVGQAVFEQLVPKLREKYPSVKVLPAGELEEMADISGGLKRALLLAAVLIYVLMAVPLKSYWQPFVILAIVPFGFIAAAVGHLIMDVSLSLFSFFGMLALTGVIVNDSLVMITRYNQAREEGQPVNLALKSAGIGRFKAIFLTTATTVIGLLPLLTETSEQAQYLIPAAISLAFGELFGTALMLLLVPVLIAIAEDVLVVFKPVPPHPSGERTQL</sequence>
<dbReference type="EMBL" id="WVRA01000002">
    <property type="protein sequence ID" value="NOE17833.1"/>
    <property type="molecule type" value="Genomic_DNA"/>
</dbReference>
<dbReference type="GO" id="GO:0042910">
    <property type="term" value="F:xenobiotic transmembrane transporter activity"/>
    <property type="evidence" value="ECO:0007669"/>
    <property type="project" value="TreeGrafter"/>
</dbReference>
<evidence type="ECO:0000313" key="3">
    <source>
        <dbReference type="Proteomes" id="UP000597886"/>
    </source>
</evidence>
<dbReference type="Gene3D" id="1.20.1640.10">
    <property type="entry name" value="Multidrug efflux transporter AcrB transmembrane domain"/>
    <property type="match status" value="2"/>
</dbReference>
<comment type="caution">
    <text evidence="2">The sequence shown here is derived from an EMBL/GenBank/DDBJ whole genome shotgun (WGS) entry which is preliminary data.</text>
</comment>
<feature type="transmembrane region" description="Helical" evidence="1">
    <location>
        <begin position="12"/>
        <end position="31"/>
    </location>
</feature>
<gene>
    <name evidence="2" type="ORF">GS634_06820</name>
</gene>
<keyword evidence="1" id="KW-0812">Transmembrane</keyword>
<organism evidence="2 3">
    <name type="scientific">Ruegeria atlantica</name>
    <dbReference type="NCBI Taxonomy" id="81569"/>
    <lineage>
        <taxon>Bacteria</taxon>
        <taxon>Pseudomonadati</taxon>
        <taxon>Pseudomonadota</taxon>
        <taxon>Alphaproteobacteria</taxon>
        <taxon>Rhodobacterales</taxon>
        <taxon>Roseobacteraceae</taxon>
        <taxon>Ruegeria</taxon>
    </lineage>
</organism>
<dbReference type="PANTHER" id="PTHR32063">
    <property type="match status" value="1"/>
</dbReference>
<dbReference type="Proteomes" id="UP000597886">
    <property type="component" value="Unassembled WGS sequence"/>
</dbReference>
<accession>A0AA91BT62</accession>
<feature type="transmembrane region" description="Helical" evidence="1">
    <location>
        <begin position="532"/>
        <end position="550"/>
    </location>
</feature>
<dbReference type="Gene3D" id="3.30.2090.10">
    <property type="entry name" value="Multidrug efflux transporter AcrB TolC docking domain, DN and DC subdomains"/>
    <property type="match status" value="2"/>
</dbReference>
<dbReference type="SUPFAM" id="SSF82714">
    <property type="entry name" value="Multidrug efflux transporter AcrB TolC docking domain, DN and DC subdomains"/>
    <property type="match status" value="2"/>
</dbReference>
<dbReference type="Gene3D" id="3.30.70.1430">
    <property type="entry name" value="Multidrug efflux transporter AcrB pore domain"/>
    <property type="match status" value="2"/>
</dbReference>
<feature type="transmembrane region" description="Helical" evidence="1">
    <location>
        <begin position="456"/>
        <end position="474"/>
    </location>
</feature>
<evidence type="ECO:0000256" key="1">
    <source>
        <dbReference type="SAM" id="Phobius"/>
    </source>
</evidence>
<dbReference type="Gene3D" id="3.30.70.1320">
    <property type="entry name" value="Multidrug efflux transporter AcrB pore domain like"/>
    <property type="match status" value="1"/>
</dbReference>
<feature type="transmembrane region" description="Helical" evidence="1">
    <location>
        <begin position="385"/>
        <end position="409"/>
    </location>
</feature>